<evidence type="ECO:0000256" key="1">
    <source>
        <dbReference type="SAM" id="MobiDB-lite"/>
    </source>
</evidence>
<keyword evidence="4" id="KW-1185">Reference proteome</keyword>
<evidence type="ECO:0000313" key="2">
    <source>
        <dbReference type="EMBL" id="AWP01248.1"/>
    </source>
</evidence>
<evidence type="ECO:0000313" key="5">
    <source>
        <dbReference type="Proteomes" id="UP000438429"/>
    </source>
</evidence>
<evidence type="ECO:0000313" key="4">
    <source>
        <dbReference type="Proteomes" id="UP000246464"/>
    </source>
</evidence>
<accession>A0A2U9BBC0</accession>
<gene>
    <name evidence="3" type="ORF">F2P81_004248</name>
    <name evidence="2" type="ORF">SMAX5B_005628</name>
</gene>
<evidence type="ECO:0000313" key="3">
    <source>
        <dbReference type="EMBL" id="KAF0042911.1"/>
    </source>
</evidence>
<feature type="region of interest" description="Disordered" evidence="1">
    <location>
        <begin position="15"/>
        <end position="63"/>
    </location>
</feature>
<protein>
    <submittedName>
        <fullName evidence="2">Uncharacterized protein</fullName>
    </submittedName>
</protein>
<dbReference type="EMBL" id="VEVO01000004">
    <property type="protein sequence ID" value="KAF0042911.1"/>
    <property type="molecule type" value="Genomic_DNA"/>
</dbReference>
<dbReference type="EMBL" id="CP026247">
    <property type="protein sequence ID" value="AWP01248.1"/>
    <property type="molecule type" value="Genomic_DNA"/>
</dbReference>
<feature type="compositionally biased region" description="Polar residues" evidence="1">
    <location>
        <begin position="87"/>
        <end position="105"/>
    </location>
</feature>
<feature type="compositionally biased region" description="Basic residues" evidence="1">
    <location>
        <begin position="54"/>
        <end position="63"/>
    </location>
</feature>
<dbReference type="Proteomes" id="UP000246464">
    <property type="component" value="Chromosome 5"/>
</dbReference>
<dbReference type="AlphaFoldDB" id="A0A2U9BBC0"/>
<organism evidence="2 4">
    <name type="scientific">Scophthalmus maximus</name>
    <name type="common">Turbot</name>
    <name type="synonym">Psetta maxima</name>
    <dbReference type="NCBI Taxonomy" id="52904"/>
    <lineage>
        <taxon>Eukaryota</taxon>
        <taxon>Metazoa</taxon>
        <taxon>Chordata</taxon>
        <taxon>Craniata</taxon>
        <taxon>Vertebrata</taxon>
        <taxon>Euteleostomi</taxon>
        <taxon>Actinopterygii</taxon>
        <taxon>Neopterygii</taxon>
        <taxon>Teleostei</taxon>
        <taxon>Neoteleostei</taxon>
        <taxon>Acanthomorphata</taxon>
        <taxon>Carangaria</taxon>
        <taxon>Pleuronectiformes</taxon>
        <taxon>Pleuronectoidei</taxon>
        <taxon>Scophthalmidae</taxon>
        <taxon>Scophthalmus</taxon>
    </lineage>
</organism>
<proteinExistence type="predicted"/>
<reference evidence="2 4" key="1">
    <citation type="submission" date="2017-12" db="EMBL/GenBank/DDBJ databases">
        <title>Integrating genomic resources of turbot (Scophthalmus maximus) in depth evaluation of genetic and physical mapping variation across individuals.</title>
        <authorList>
            <person name="Martinez P."/>
        </authorList>
    </citation>
    <scope>NUCLEOTIDE SEQUENCE [LARGE SCALE GENOMIC DNA]</scope>
</reference>
<sequence>MAALKLNLQQHARRARNIPPGGTRSIGHGHILDSSAFPEEQGGQVQNHVVTSDRRKRKAGIGRSTVHVRRGAHEMSLTFVLHADPLQDSSTSHGNTLTTQRFQRT</sequence>
<reference evidence="3 5" key="2">
    <citation type="submission" date="2019-06" db="EMBL/GenBank/DDBJ databases">
        <title>Draft genomes of female and male turbot (Scophthalmus maximus).</title>
        <authorList>
            <person name="Xu H."/>
            <person name="Xu X.-W."/>
            <person name="Shao C."/>
            <person name="Chen S."/>
        </authorList>
    </citation>
    <scope>NUCLEOTIDE SEQUENCE [LARGE SCALE GENOMIC DNA]</scope>
    <source>
        <strain evidence="3">Ysfricsl-2016a</strain>
        <tissue evidence="3">Blood</tissue>
    </source>
</reference>
<name>A0A2U9BBC0_SCOMX</name>
<dbReference type="Proteomes" id="UP000438429">
    <property type="component" value="Unassembled WGS sequence"/>
</dbReference>
<feature type="region of interest" description="Disordered" evidence="1">
    <location>
        <begin position="85"/>
        <end position="105"/>
    </location>
</feature>